<evidence type="ECO:0000313" key="2">
    <source>
        <dbReference type="EMBL" id="ABP53032.1"/>
    </source>
</evidence>
<keyword evidence="1" id="KW-1133">Transmembrane helix</keyword>
<dbReference type="EMBL" id="CP000667">
    <property type="protein sequence ID" value="ABP53032.1"/>
    <property type="molecule type" value="Genomic_DNA"/>
</dbReference>
<dbReference type="KEGG" id="stp:Strop_0549"/>
<dbReference type="STRING" id="369723.Strop_0549"/>
<name>A4X2D2_SALTO</name>
<feature type="transmembrane region" description="Helical" evidence="1">
    <location>
        <begin position="69"/>
        <end position="88"/>
    </location>
</feature>
<keyword evidence="1" id="KW-0472">Membrane</keyword>
<dbReference type="AlphaFoldDB" id="A4X2D2"/>
<sequence>MPLRPVAGLAEYKSRWRWAWAIWLAVVAASFAVMEGLALVRRRPGDTLSEATRHWIKAKKGRGLSRGEWGLIAALGAFLIWFLPHITLEIW</sequence>
<keyword evidence="3" id="KW-1185">Reference proteome</keyword>
<gene>
    <name evidence="2" type="ordered locus">Strop_0549</name>
</gene>
<feature type="transmembrane region" description="Helical" evidence="1">
    <location>
        <begin position="20"/>
        <end position="40"/>
    </location>
</feature>
<protein>
    <submittedName>
        <fullName evidence="2">Uncharacterized protein</fullName>
    </submittedName>
</protein>
<evidence type="ECO:0000256" key="1">
    <source>
        <dbReference type="SAM" id="Phobius"/>
    </source>
</evidence>
<evidence type="ECO:0000313" key="3">
    <source>
        <dbReference type="Proteomes" id="UP000000235"/>
    </source>
</evidence>
<accession>A4X2D2</accession>
<reference evidence="3" key="1">
    <citation type="journal article" date="2007" name="Proc. Natl. Acad. Sci. U.S.A.">
        <title>Genome sequencing reveals complex secondary metabolome in the marine actinomycete Salinispora tropica.</title>
        <authorList>
            <person name="Udwary D.W."/>
            <person name="Zeigler L."/>
            <person name="Asolkar R.N."/>
            <person name="Singan V."/>
            <person name="Lapidus A."/>
            <person name="Fenical W."/>
            <person name="Jensen P.R."/>
            <person name="Moore B.S."/>
        </authorList>
    </citation>
    <scope>NUCLEOTIDE SEQUENCE [LARGE SCALE GENOMIC DNA]</scope>
    <source>
        <strain evidence="3">ATCC BAA-916 / DSM 44818 / CNB-440</strain>
    </source>
</reference>
<dbReference type="Proteomes" id="UP000000235">
    <property type="component" value="Chromosome"/>
</dbReference>
<keyword evidence="1" id="KW-0812">Transmembrane</keyword>
<proteinExistence type="predicted"/>
<dbReference type="HOGENOM" id="CLU_2425212_0_0_11"/>
<organism evidence="2 3">
    <name type="scientific">Salinispora tropica (strain ATCC BAA-916 / DSM 44818 / JCM 13857 / NBRC 105044 / CNB-440)</name>
    <dbReference type="NCBI Taxonomy" id="369723"/>
    <lineage>
        <taxon>Bacteria</taxon>
        <taxon>Bacillati</taxon>
        <taxon>Actinomycetota</taxon>
        <taxon>Actinomycetes</taxon>
        <taxon>Micromonosporales</taxon>
        <taxon>Micromonosporaceae</taxon>
        <taxon>Salinispora</taxon>
    </lineage>
</organism>